<organism evidence="1 2">
    <name type="scientific">Scyliorhinus torazame</name>
    <name type="common">Cloudy catshark</name>
    <name type="synonym">Catulus torazame</name>
    <dbReference type="NCBI Taxonomy" id="75743"/>
    <lineage>
        <taxon>Eukaryota</taxon>
        <taxon>Metazoa</taxon>
        <taxon>Chordata</taxon>
        <taxon>Craniata</taxon>
        <taxon>Vertebrata</taxon>
        <taxon>Chondrichthyes</taxon>
        <taxon>Elasmobranchii</taxon>
        <taxon>Galeomorphii</taxon>
        <taxon>Galeoidea</taxon>
        <taxon>Carcharhiniformes</taxon>
        <taxon>Scyliorhinidae</taxon>
        <taxon>Scyliorhinus</taxon>
    </lineage>
</organism>
<name>A0A401Q871_SCYTO</name>
<dbReference type="EMBL" id="BFAA01028118">
    <property type="protein sequence ID" value="GCB81575.1"/>
    <property type="molecule type" value="Genomic_DNA"/>
</dbReference>
<evidence type="ECO:0000313" key="2">
    <source>
        <dbReference type="Proteomes" id="UP000288216"/>
    </source>
</evidence>
<dbReference type="OrthoDB" id="9374669at2759"/>
<keyword evidence="2" id="KW-1185">Reference proteome</keyword>
<evidence type="ECO:0000313" key="1">
    <source>
        <dbReference type="EMBL" id="GCB81575.1"/>
    </source>
</evidence>
<proteinExistence type="predicted"/>
<protein>
    <submittedName>
        <fullName evidence="1">Uncharacterized protein</fullName>
    </submittedName>
</protein>
<dbReference type="Proteomes" id="UP000288216">
    <property type="component" value="Unassembled WGS sequence"/>
</dbReference>
<sequence>MLSQLLSIHVHSVNVMVLNAWIAESLWHMALTDCTFLLLCNGNNVTCKGNVSKLNSKIMKSSEMVSARCPLRQSEPTGHKDKP</sequence>
<comment type="caution">
    <text evidence="1">The sequence shown here is derived from an EMBL/GenBank/DDBJ whole genome shotgun (WGS) entry which is preliminary data.</text>
</comment>
<dbReference type="STRING" id="75743.A0A401Q871"/>
<reference evidence="1 2" key="1">
    <citation type="journal article" date="2018" name="Nat. Ecol. Evol.">
        <title>Shark genomes provide insights into elasmobranch evolution and the origin of vertebrates.</title>
        <authorList>
            <person name="Hara Y"/>
            <person name="Yamaguchi K"/>
            <person name="Onimaru K"/>
            <person name="Kadota M"/>
            <person name="Koyanagi M"/>
            <person name="Keeley SD"/>
            <person name="Tatsumi K"/>
            <person name="Tanaka K"/>
            <person name="Motone F"/>
            <person name="Kageyama Y"/>
            <person name="Nozu R"/>
            <person name="Adachi N"/>
            <person name="Nishimura O"/>
            <person name="Nakagawa R"/>
            <person name="Tanegashima C"/>
            <person name="Kiyatake I"/>
            <person name="Matsumoto R"/>
            <person name="Murakumo K"/>
            <person name="Nishida K"/>
            <person name="Terakita A"/>
            <person name="Kuratani S"/>
            <person name="Sato K"/>
            <person name="Hyodo S Kuraku.S."/>
        </authorList>
    </citation>
    <scope>NUCLEOTIDE SEQUENCE [LARGE SCALE GENOMIC DNA]</scope>
</reference>
<accession>A0A401Q871</accession>
<dbReference type="AlphaFoldDB" id="A0A401Q871"/>
<gene>
    <name evidence="1" type="ORF">scyTo_0023299</name>
</gene>